<proteinExistence type="predicted"/>
<dbReference type="EMBL" id="CAXDID020000216">
    <property type="protein sequence ID" value="CAL6057856.1"/>
    <property type="molecule type" value="Genomic_DNA"/>
</dbReference>
<evidence type="ECO:0000256" key="2">
    <source>
        <dbReference type="SAM" id="SignalP"/>
    </source>
</evidence>
<sequence>MTSEFYFMIFLTLIGQLHLANGLKSNLQDYSDILQSDIPDLSTQHIIIRQLFMYSLQRQLSNVKMQFPLPNKWDLQCVQRLILILNLMEFMKENLKTKKDRVKVDQSAKMVTYMKVILQMMYLMDWVDQNFQMEVFMKDLLLTVKWMVMENSPPPENSPHAEGDEYQGSFVNGLKSGQGQYVWTNGDKYEGAFENDLKSGYTEWLD</sequence>
<feature type="signal peptide" evidence="2">
    <location>
        <begin position="1"/>
        <end position="22"/>
    </location>
</feature>
<evidence type="ECO:0000313" key="3">
    <source>
        <dbReference type="EMBL" id="CAL6057856.1"/>
    </source>
</evidence>
<dbReference type="Proteomes" id="UP001642409">
    <property type="component" value="Unassembled WGS sequence"/>
</dbReference>
<reference evidence="3 4" key="1">
    <citation type="submission" date="2024-07" db="EMBL/GenBank/DDBJ databases">
        <authorList>
            <person name="Akdeniz Z."/>
        </authorList>
    </citation>
    <scope>NUCLEOTIDE SEQUENCE [LARGE SCALE GENOMIC DNA]</scope>
</reference>
<name>A0ABP1KAZ0_9EUKA</name>
<keyword evidence="2" id="KW-0732">Signal</keyword>
<dbReference type="SMART" id="SM00698">
    <property type="entry name" value="MORN"/>
    <property type="match status" value="2"/>
</dbReference>
<evidence type="ECO:0000256" key="1">
    <source>
        <dbReference type="ARBA" id="ARBA00022737"/>
    </source>
</evidence>
<keyword evidence="4" id="KW-1185">Reference proteome</keyword>
<comment type="caution">
    <text evidence="3">The sequence shown here is derived from an EMBL/GenBank/DDBJ whole genome shotgun (WGS) entry which is preliminary data.</text>
</comment>
<feature type="chain" id="PRO_5046654230" evidence="2">
    <location>
        <begin position="23"/>
        <end position="206"/>
    </location>
</feature>
<dbReference type="Gene3D" id="2.20.110.10">
    <property type="entry name" value="Histone H3 K4-specific methyltransferase SET7/9 N-terminal domain"/>
    <property type="match status" value="1"/>
</dbReference>
<keyword evidence="1" id="KW-0677">Repeat</keyword>
<protein>
    <submittedName>
        <fullName evidence="3">Uncharacterized protein</fullName>
    </submittedName>
</protein>
<dbReference type="Pfam" id="PF02493">
    <property type="entry name" value="MORN"/>
    <property type="match status" value="2"/>
</dbReference>
<dbReference type="InterPro" id="IPR003409">
    <property type="entry name" value="MORN"/>
</dbReference>
<dbReference type="PANTHER" id="PTHR23084">
    <property type="entry name" value="PHOSPHATIDYLINOSITOL-4-PHOSPHATE 5-KINASE RELATED"/>
    <property type="match status" value="1"/>
</dbReference>
<organism evidence="3 4">
    <name type="scientific">Hexamita inflata</name>
    <dbReference type="NCBI Taxonomy" id="28002"/>
    <lineage>
        <taxon>Eukaryota</taxon>
        <taxon>Metamonada</taxon>
        <taxon>Diplomonadida</taxon>
        <taxon>Hexamitidae</taxon>
        <taxon>Hexamitinae</taxon>
        <taxon>Hexamita</taxon>
    </lineage>
</organism>
<gene>
    <name evidence="3" type="ORF">HINF_LOCUS47746</name>
</gene>
<dbReference type="SUPFAM" id="SSF82185">
    <property type="entry name" value="Histone H3 K4-specific methyltransferase SET7/9 N-terminal domain"/>
    <property type="match status" value="1"/>
</dbReference>
<dbReference type="PANTHER" id="PTHR23084:SF263">
    <property type="entry name" value="MORN REPEAT-CONTAINING PROTEIN 1"/>
    <property type="match status" value="1"/>
</dbReference>
<accession>A0ABP1KAZ0</accession>
<evidence type="ECO:0000313" key="4">
    <source>
        <dbReference type="Proteomes" id="UP001642409"/>
    </source>
</evidence>